<gene>
    <name evidence="2" type="ORF">RFI_06432</name>
</gene>
<comment type="caution">
    <text evidence="2">The sequence shown here is derived from an EMBL/GenBank/DDBJ whole genome shotgun (WGS) entry which is preliminary data.</text>
</comment>
<feature type="non-terminal residue" evidence="2">
    <location>
        <position position="465"/>
    </location>
</feature>
<dbReference type="InterPro" id="IPR036291">
    <property type="entry name" value="NAD(P)-bd_dom_sf"/>
</dbReference>
<proteinExistence type="inferred from homology"/>
<dbReference type="Pfam" id="PF13561">
    <property type="entry name" value="adh_short_C2"/>
    <property type="match status" value="1"/>
</dbReference>
<comment type="similarity">
    <text evidence="1">Belongs to the short-chain dehydrogenases/reductases (SDR) family.</text>
</comment>
<dbReference type="InterPro" id="IPR002347">
    <property type="entry name" value="SDR_fam"/>
</dbReference>
<name>X6NXF4_RETFI</name>
<dbReference type="CDD" id="cd05233">
    <property type="entry name" value="SDR_c"/>
    <property type="match status" value="1"/>
</dbReference>
<dbReference type="Pfam" id="PF00106">
    <property type="entry name" value="adh_short"/>
    <property type="match status" value="1"/>
</dbReference>
<evidence type="ECO:0000256" key="1">
    <source>
        <dbReference type="ARBA" id="ARBA00006484"/>
    </source>
</evidence>
<keyword evidence="3" id="KW-1185">Reference proteome</keyword>
<dbReference type="GO" id="GO:0016616">
    <property type="term" value="F:oxidoreductase activity, acting on the CH-OH group of donors, NAD or NADP as acceptor"/>
    <property type="evidence" value="ECO:0007669"/>
    <property type="project" value="TreeGrafter"/>
</dbReference>
<evidence type="ECO:0000313" key="3">
    <source>
        <dbReference type="Proteomes" id="UP000023152"/>
    </source>
</evidence>
<dbReference type="SUPFAM" id="SSF51735">
    <property type="entry name" value="NAD(P)-binding Rossmann-fold domains"/>
    <property type="match status" value="1"/>
</dbReference>
<dbReference type="PRINTS" id="PR00081">
    <property type="entry name" value="GDHRDH"/>
</dbReference>
<organism evidence="2 3">
    <name type="scientific">Reticulomyxa filosa</name>
    <dbReference type="NCBI Taxonomy" id="46433"/>
    <lineage>
        <taxon>Eukaryota</taxon>
        <taxon>Sar</taxon>
        <taxon>Rhizaria</taxon>
        <taxon>Retaria</taxon>
        <taxon>Foraminifera</taxon>
        <taxon>Monothalamids</taxon>
        <taxon>Reticulomyxidae</taxon>
        <taxon>Reticulomyxa</taxon>
    </lineage>
</organism>
<dbReference type="OrthoDB" id="47007at2759"/>
<protein>
    <submittedName>
        <fullName evidence="2">Short-chain dehydrogenase/reductase SDR</fullName>
    </submittedName>
</protein>
<dbReference type="PANTHER" id="PTHR42760">
    <property type="entry name" value="SHORT-CHAIN DEHYDROGENASES/REDUCTASES FAMILY MEMBER"/>
    <property type="match status" value="1"/>
</dbReference>
<dbReference type="Gene3D" id="3.40.50.720">
    <property type="entry name" value="NAD(P)-binding Rossmann-like Domain"/>
    <property type="match status" value="1"/>
</dbReference>
<dbReference type="Proteomes" id="UP000023152">
    <property type="component" value="Unassembled WGS sequence"/>
</dbReference>
<evidence type="ECO:0000313" key="2">
    <source>
        <dbReference type="EMBL" id="ETO30686.1"/>
    </source>
</evidence>
<dbReference type="EMBL" id="ASPP01005361">
    <property type="protein sequence ID" value="ETO30686.1"/>
    <property type="molecule type" value="Genomic_DNA"/>
</dbReference>
<accession>X6NXF4</accession>
<dbReference type="AlphaFoldDB" id="X6NXF4"/>
<sequence length="465" mass="51912">MSRKRSLDEKEGEPAKKKSKLVLTFVLDYVPEHNTLKRDVSLMFFFEIVTQSKRAFFRLIGCDLSFIMGRMFSLNQSKKKVSYKKKLLLKGFLPKTFDSSKNAHEQKEARKREKRKRSYSAIHKLKIAMSKIENCLLLFTYTLALYPIKQKGIGQAIAIRLVKEGAIVYILDKKKWKETEKICAQSVLRKDQVVGEGMKCDVTDAKELKKCVDSIVQKHGYVDVLVNAAVLHDGEPTPVEKIKAADLAKVIDTNFVGALNACQIILPYMKQERGTLKSDAGDGNKIENKCELLYDDSVVNIVSMAGLKANDGQVLSASGAGALVAATKAIAKEYAKTGVTVNCVALSYFESDDPDTNATITKAALTETAIGRPAELAEIAGIVAWAACEENSYTTGFVYDCTGGYTWSRFNLLLKFTFSVLNVQYKQKTIKALHVSEAEVINSILIFDMSEFNMFKFFQKNLLKL</sequence>
<reference evidence="2 3" key="1">
    <citation type="journal article" date="2013" name="Curr. Biol.">
        <title>The Genome of the Foraminiferan Reticulomyxa filosa.</title>
        <authorList>
            <person name="Glockner G."/>
            <person name="Hulsmann N."/>
            <person name="Schleicher M."/>
            <person name="Noegel A.A."/>
            <person name="Eichinger L."/>
            <person name="Gallinger C."/>
            <person name="Pawlowski J."/>
            <person name="Sierra R."/>
            <person name="Euteneuer U."/>
            <person name="Pillet L."/>
            <person name="Moustafa A."/>
            <person name="Platzer M."/>
            <person name="Groth M."/>
            <person name="Szafranski K."/>
            <person name="Schliwa M."/>
        </authorList>
    </citation>
    <scope>NUCLEOTIDE SEQUENCE [LARGE SCALE GENOMIC DNA]</scope>
</reference>